<proteinExistence type="inferred from homology"/>
<sequence length="155" mass="16864">MTIENPLRILIVESRFYDDIADELLAGAKDALEALGAEYDVVTVPGAFEIPAAIAMAEDAAHRPAGRAYDGYVALGCVIRGDTTHYDYVCNESARGLMDLSYKQRLAIGYGILTVEDEDQAWVRARRSEGDKGGTVAKVCLTMISLRKSLMDGTQ</sequence>
<evidence type="ECO:0000256" key="1">
    <source>
        <dbReference type="ARBA" id="ARBA00004917"/>
    </source>
</evidence>
<dbReference type="AlphaFoldDB" id="A0A1G4PNZ9"/>
<feature type="binding site" evidence="7">
    <location>
        <begin position="77"/>
        <end position="79"/>
    </location>
    <ligand>
        <name>5-amino-6-(D-ribitylamino)uracil</name>
        <dbReference type="ChEBI" id="CHEBI:15934"/>
    </ligand>
</feature>
<organism evidence="8 9">
    <name type="scientific">Asticcacaulis taihuensis</name>
    <dbReference type="NCBI Taxonomy" id="260084"/>
    <lineage>
        <taxon>Bacteria</taxon>
        <taxon>Pseudomonadati</taxon>
        <taxon>Pseudomonadota</taxon>
        <taxon>Alphaproteobacteria</taxon>
        <taxon>Caulobacterales</taxon>
        <taxon>Caulobacteraceae</taxon>
        <taxon>Asticcacaulis</taxon>
    </lineage>
</organism>
<dbReference type="UniPathway" id="UPA00275">
    <property type="reaction ID" value="UER00404"/>
</dbReference>
<dbReference type="NCBIfam" id="TIGR00114">
    <property type="entry name" value="lumazine-synth"/>
    <property type="match status" value="1"/>
</dbReference>
<evidence type="ECO:0000256" key="7">
    <source>
        <dbReference type="HAMAP-Rule" id="MF_00178"/>
    </source>
</evidence>
<gene>
    <name evidence="7" type="primary">ribH</name>
    <name evidence="8" type="ORF">SAMN02927928_0540</name>
</gene>
<dbReference type="STRING" id="260084.SAMN02927928_0540"/>
<dbReference type="Gene3D" id="3.40.50.960">
    <property type="entry name" value="Lumazine/riboflavin synthase"/>
    <property type="match status" value="1"/>
</dbReference>
<dbReference type="SUPFAM" id="SSF52121">
    <property type="entry name" value="Lumazine synthase"/>
    <property type="match status" value="1"/>
</dbReference>
<evidence type="ECO:0000256" key="4">
    <source>
        <dbReference type="ARBA" id="ARBA00022619"/>
    </source>
</evidence>
<name>A0A1G4PNZ9_9CAUL</name>
<reference evidence="9" key="1">
    <citation type="submission" date="2016-10" db="EMBL/GenBank/DDBJ databases">
        <authorList>
            <person name="Varghese N."/>
            <person name="Submissions S."/>
        </authorList>
    </citation>
    <scope>NUCLEOTIDE SEQUENCE [LARGE SCALE GENOMIC DNA]</scope>
    <source>
        <strain evidence="9">CGMCC 1.3431</strain>
    </source>
</reference>
<comment type="pathway">
    <text evidence="1 7">Cofactor biosynthesis; riboflavin biosynthesis; riboflavin from 2-hydroxy-3-oxobutyl phosphate and 5-amino-6-(D-ribitylamino)uracil: step 1/2.</text>
</comment>
<evidence type="ECO:0000313" key="8">
    <source>
        <dbReference type="EMBL" id="SCW33982.1"/>
    </source>
</evidence>
<evidence type="ECO:0000256" key="3">
    <source>
        <dbReference type="ARBA" id="ARBA00012664"/>
    </source>
</evidence>
<dbReference type="EC" id="2.5.1.78" evidence="3 7"/>
<dbReference type="GO" id="GO:0000906">
    <property type="term" value="F:6,7-dimethyl-8-ribityllumazine synthase activity"/>
    <property type="evidence" value="ECO:0007669"/>
    <property type="project" value="UniProtKB-UniRule"/>
</dbReference>
<feature type="binding site" evidence="7">
    <location>
        <begin position="82"/>
        <end position="83"/>
    </location>
    <ligand>
        <name>(2S)-2-hydroxy-3-oxobutyl phosphate</name>
        <dbReference type="ChEBI" id="CHEBI:58830"/>
    </ligand>
</feature>
<comment type="catalytic activity">
    <reaction evidence="6 7">
        <text>(2S)-2-hydroxy-3-oxobutyl phosphate + 5-amino-6-(D-ribitylamino)uracil = 6,7-dimethyl-8-(1-D-ribityl)lumazine + phosphate + 2 H2O + H(+)</text>
        <dbReference type="Rhea" id="RHEA:26152"/>
        <dbReference type="ChEBI" id="CHEBI:15377"/>
        <dbReference type="ChEBI" id="CHEBI:15378"/>
        <dbReference type="ChEBI" id="CHEBI:15934"/>
        <dbReference type="ChEBI" id="CHEBI:43474"/>
        <dbReference type="ChEBI" id="CHEBI:58201"/>
        <dbReference type="ChEBI" id="CHEBI:58830"/>
        <dbReference type="EC" id="2.5.1.78"/>
    </reaction>
</comment>
<keyword evidence="4 7" id="KW-0686">Riboflavin biosynthesis</keyword>
<dbReference type="HAMAP" id="MF_00178">
    <property type="entry name" value="Lumazine_synth"/>
    <property type="match status" value="1"/>
</dbReference>
<dbReference type="InterPro" id="IPR036467">
    <property type="entry name" value="LS/RS_sf"/>
</dbReference>
<dbReference type="PANTHER" id="PTHR21058">
    <property type="entry name" value="6,7-DIMETHYL-8-RIBITYLLUMAZINE SYNTHASE DMRL SYNTHASE LUMAZINE SYNTHASE"/>
    <property type="match status" value="1"/>
</dbReference>
<evidence type="ECO:0000256" key="2">
    <source>
        <dbReference type="ARBA" id="ARBA00007424"/>
    </source>
</evidence>
<evidence type="ECO:0000256" key="5">
    <source>
        <dbReference type="ARBA" id="ARBA00022679"/>
    </source>
</evidence>
<dbReference type="PANTHER" id="PTHR21058:SF0">
    <property type="entry name" value="6,7-DIMETHYL-8-RIBITYLLUMAZINE SYNTHASE"/>
    <property type="match status" value="1"/>
</dbReference>
<dbReference type="CDD" id="cd09209">
    <property type="entry name" value="Lumazine_synthase-I"/>
    <property type="match status" value="1"/>
</dbReference>
<feature type="binding site" evidence="7">
    <location>
        <position position="124"/>
    </location>
    <ligand>
        <name>(2S)-2-hydroxy-3-oxobutyl phosphate</name>
        <dbReference type="ChEBI" id="CHEBI:58830"/>
    </ligand>
</feature>
<dbReference type="Proteomes" id="UP000199150">
    <property type="component" value="Unassembled WGS sequence"/>
</dbReference>
<dbReference type="GO" id="GO:0005829">
    <property type="term" value="C:cytosol"/>
    <property type="evidence" value="ECO:0007669"/>
    <property type="project" value="TreeGrafter"/>
</dbReference>
<comment type="function">
    <text evidence="7">Catalyzes the formation of 6,7-dimethyl-8-ribityllumazine by condensation of 5-amino-6-(D-ribitylamino)uracil with 3,4-dihydroxy-2-butanone 4-phosphate. This is the penultimate step in the biosynthesis of riboflavin.</text>
</comment>
<keyword evidence="5 7" id="KW-0808">Transferase</keyword>
<feature type="binding site" evidence="7">
    <location>
        <position position="16"/>
    </location>
    <ligand>
        <name>5-amino-6-(D-ribitylamino)uracil</name>
        <dbReference type="ChEBI" id="CHEBI:15934"/>
    </ligand>
</feature>
<feature type="active site" description="Proton donor" evidence="7">
    <location>
        <position position="85"/>
    </location>
</feature>
<feature type="binding site" evidence="7">
    <location>
        <begin position="47"/>
        <end position="49"/>
    </location>
    <ligand>
        <name>5-amino-6-(D-ribitylamino)uracil</name>
        <dbReference type="ChEBI" id="CHEBI:15934"/>
    </ligand>
</feature>
<feature type="binding site" evidence="7">
    <location>
        <position position="110"/>
    </location>
    <ligand>
        <name>5-amino-6-(D-ribitylamino)uracil</name>
        <dbReference type="ChEBI" id="CHEBI:15934"/>
    </ligand>
</feature>
<comment type="similarity">
    <text evidence="2 7">Belongs to the DMRL synthase family.</text>
</comment>
<dbReference type="NCBIfam" id="NF000814">
    <property type="entry name" value="PRK00061.2-2"/>
    <property type="match status" value="1"/>
</dbReference>
<dbReference type="Pfam" id="PF00885">
    <property type="entry name" value="DMRL_synthase"/>
    <property type="match status" value="1"/>
</dbReference>
<evidence type="ECO:0000313" key="9">
    <source>
        <dbReference type="Proteomes" id="UP000199150"/>
    </source>
</evidence>
<accession>A0A1G4PNZ9</accession>
<dbReference type="InterPro" id="IPR034964">
    <property type="entry name" value="LS"/>
</dbReference>
<dbReference type="GO" id="GO:0009349">
    <property type="term" value="C:riboflavin synthase complex"/>
    <property type="evidence" value="ECO:0007669"/>
    <property type="project" value="UniProtKB-UniRule"/>
</dbReference>
<evidence type="ECO:0000256" key="6">
    <source>
        <dbReference type="ARBA" id="ARBA00048785"/>
    </source>
</evidence>
<dbReference type="OrthoDB" id="9809709at2"/>
<dbReference type="GO" id="GO:0009231">
    <property type="term" value="P:riboflavin biosynthetic process"/>
    <property type="evidence" value="ECO:0007669"/>
    <property type="project" value="UniProtKB-UniRule"/>
</dbReference>
<dbReference type="EMBL" id="FMTS01000001">
    <property type="protein sequence ID" value="SCW33982.1"/>
    <property type="molecule type" value="Genomic_DNA"/>
</dbReference>
<keyword evidence="9" id="KW-1185">Reference proteome</keyword>
<dbReference type="InterPro" id="IPR002180">
    <property type="entry name" value="LS/RS"/>
</dbReference>
<dbReference type="RefSeq" id="WP_090643339.1">
    <property type="nucleotide sequence ID" value="NZ_CBCRYE010000001.1"/>
</dbReference>
<protein>
    <recommendedName>
        <fullName evidence="3 7">6,7-dimethyl-8-ribityllumazine synthase</fullName>
        <shortName evidence="7">DMRL synthase</shortName>
        <shortName evidence="7">LS</shortName>
        <shortName evidence="7">Lumazine synthase</shortName>
        <ecNumber evidence="3 7">2.5.1.78</ecNumber>
    </recommendedName>
</protein>